<evidence type="ECO:0000313" key="2">
    <source>
        <dbReference type="EMBL" id="KAL2845214.1"/>
    </source>
</evidence>
<feature type="region of interest" description="Disordered" evidence="1">
    <location>
        <begin position="52"/>
        <end position="85"/>
    </location>
</feature>
<evidence type="ECO:0000313" key="3">
    <source>
        <dbReference type="Proteomes" id="UP001610446"/>
    </source>
</evidence>
<organism evidence="2 3">
    <name type="scientific">Aspergillus pseudoustus</name>
    <dbReference type="NCBI Taxonomy" id="1810923"/>
    <lineage>
        <taxon>Eukaryota</taxon>
        <taxon>Fungi</taxon>
        <taxon>Dikarya</taxon>
        <taxon>Ascomycota</taxon>
        <taxon>Pezizomycotina</taxon>
        <taxon>Eurotiomycetes</taxon>
        <taxon>Eurotiomycetidae</taxon>
        <taxon>Eurotiales</taxon>
        <taxon>Aspergillaceae</taxon>
        <taxon>Aspergillus</taxon>
        <taxon>Aspergillus subgen. Nidulantes</taxon>
    </lineage>
</organism>
<accession>A0ABR4JYT2</accession>
<dbReference type="Proteomes" id="UP001610446">
    <property type="component" value="Unassembled WGS sequence"/>
</dbReference>
<dbReference type="EMBL" id="JBFXLU010000074">
    <property type="protein sequence ID" value="KAL2845214.1"/>
    <property type="molecule type" value="Genomic_DNA"/>
</dbReference>
<gene>
    <name evidence="2" type="ORF">BJY01DRAFT_247800</name>
</gene>
<protein>
    <submittedName>
        <fullName evidence="2">Uncharacterized protein</fullName>
    </submittedName>
</protein>
<keyword evidence="3" id="KW-1185">Reference proteome</keyword>
<feature type="compositionally biased region" description="Polar residues" evidence="1">
    <location>
        <begin position="61"/>
        <end position="70"/>
    </location>
</feature>
<sequence length="122" mass="13799">MDGEAQDHFQRCAYFTDPTLPEHTIYMPPAQTLPRQVSLQVLIWAEGGCDNNRTRFEPRTSPRTASSFSPQDLRRVRDTYSKTPGDDAVTWIQERTGKEGSIREWRAAGLRLRGSVGVYAVA</sequence>
<evidence type="ECO:0000256" key="1">
    <source>
        <dbReference type="SAM" id="MobiDB-lite"/>
    </source>
</evidence>
<comment type="caution">
    <text evidence="2">The sequence shown here is derived from an EMBL/GenBank/DDBJ whole genome shotgun (WGS) entry which is preliminary data.</text>
</comment>
<reference evidence="2 3" key="1">
    <citation type="submission" date="2024-07" db="EMBL/GenBank/DDBJ databases">
        <title>Section-level genome sequencing and comparative genomics of Aspergillus sections Usti and Cavernicolus.</title>
        <authorList>
            <consortium name="Lawrence Berkeley National Laboratory"/>
            <person name="Nybo J.L."/>
            <person name="Vesth T.C."/>
            <person name="Theobald S."/>
            <person name="Frisvad J.C."/>
            <person name="Larsen T.O."/>
            <person name="Kjaerboelling I."/>
            <person name="Rothschild-Mancinelli K."/>
            <person name="Lyhne E.K."/>
            <person name="Kogle M.E."/>
            <person name="Barry K."/>
            <person name="Clum A."/>
            <person name="Na H."/>
            <person name="Ledsgaard L."/>
            <person name="Lin J."/>
            <person name="Lipzen A."/>
            <person name="Kuo A."/>
            <person name="Riley R."/>
            <person name="Mondo S."/>
            <person name="Labutti K."/>
            <person name="Haridas S."/>
            <person name="Pangalinan J."/>
            <person name="Salamov A.A."/>
            <person name="Simmons B.A."/>
            <person name="Magnuson J.K."/>
            <person name="Chen J."/>
            <person name="Drula E."/>
            <person name="Henrissat B."/>
            <person name="Wiebenga A."/>
            <person name="Lubbers R.J."/>
            <person name="Gomes A.C."/>
            <person name="Makela M.R."/>
            <person name="Stajich J."/>
            <person name="Grigoriev I.V."/>
            <person name="Mortensen U.H."/>
            <person name="De Vries R.P."/>
            <person name="Baker S.E."/>
            <person name="Andersen M.R."/>
        </authorList>
    </citation>
    <scope>NUCLEOTIDE SEQUENCE [LARGE SCALE GENOMIC DNA]</scope>
    <source>
        <strain evidence="2 3">CBS 123904</strain>
    </source>
</reference>
<name>A0ABR4JYT2_9EURO</name>
<proteinExistence type="predicted"/>